<dbReference type="NCBIfam" id="NF006509">
    <property type="entry name" value="PRK08945.1"/>
    <property type="match status" value="1"/>
</dbReference>
<evidence type="ECO:0000256" key="1">
    <source>
        <dbReference type="ARBA" id="ARBA00006484"/>
    </source>
</evidence>
<dbReference type="InterPro" id="IPR020904">
    <property type="entry name" value="Sc_DH/Rdtase_CS"/>
</dbReference>
<dbReference type="InterPro" id="IPR036291">
    <property type="entry name" value="NAD(P)-bd_dom_sf"/>
</dbReference>
<dbReference type="SUPFAM" id="SSF51735">
    <property type="entry name" value="NAD(P)-binding Rossmann-fold domains"/>
    <property type="match status" value="1"/>
</dbReference>
<evidence type="ECO:0000313" key="4">
    <source>
        <dbReference type="Proteomes" id="UP001446205"/>
    </source>
</evidence>
<gene>
    <name evidence="3" type="ORF">WOB96_00165</name>
</gene>
<keyword evidence="4" id="KW-1185">Reference proteome</keyword>
<dbReference type="InterPro" id="IPR002347">
    <property type="entry name" value="SDR_fam"/>
</dbReference>
<reference evidence="3 4" key="1">
    <citation type="submission" date="2024-04" db="EMBL/GenBank/DDBJ databases">
        <authorList>
            <person name="Abashina T."/>
            <person name="Shaikin A."/>
        </authorList>
    </citation>
    <scope>NUCLEOTIDE SEQUENCE [LARGE SCALE GENOMIC DNA]</scope>
    <source>
        <strain evidence="3 4">AAFK</strain>
    </source>
</reference>
<evidence type="ECO:0000313" key="3">
    <source>
        <dbReference type="EMBL" id="MEK8088168.1"/>
    </source>
</evidence>
<proteinExistence type="inferred from homology"/>
<protein>
    <submittedName>
        <fullName evidence="3">YciK family oxidoreductase</fullName>
    </submittedName>
</protein>
<dbReference type="RefSeq" id="WP_341369235.1">
    <property type="nucleotide sequence ID" value="NZ_JBBPCO010000001.1"/>
</dbReference>
<comment type="similarity">
    <text evidence="1">Belongs to the short-chain dehydrogenases/reductases (SDR) family.</text>
</comment>
<comment type="caution">
    <text evidence="3">The sequence shown here is derived from an EMBL/GenBank/DDBJ whole genome shotgun (WGS) entry which is preliminary data.</text>
</comment>
<dbReference type="Pfam" id="PF00106">
    <property type="entry name" value="adh_short"/>
    <property type="match status" value="1"/>
</dbReference>
<organism evidence="3 4">
    <name type="scientific">Thermithiobacillus plumbiphilus</name>
    <dbReference type="NCBI Taxonomy" id="1729899"/>
    <lineage>
        <taxon>Bacteria</taxon>
        <taxon>Pseudomonadati</taxon>
        <taxon>Pseudomonadota</taxon>
        <taxon>Acidithiobacillia</taxon>
        <taxon>Acidithiobacillales</taxon>
        <taxon>Thermithiobacillaceae</taxon>
        <taxon>Thermithiobacillus</taxon>
    </lineage>
</organism>
<sequence length="252" mass="27611">MPTYIAPSGLLKDRVILVTGAGEGIGRAAALAYARAGAQMILLGKRVSLLENVYDEIEQAGGSTPVIHPLDLEGANADHYGEMAEHIESEFGRLDGILHNAAELGVLAPLEHYQPALWGKVMMINLNGPTLLTQACLPLLKKGPDSRLIFTTDKMGPKGHAYWGAYGVSKAAIENLAQMLAEELENYPVRVNLIDPGPVRTKLRRKAYPGEEAEQHPTPDQVMPLYLYLMGPDSRDVHGQRLNARDWLENTR</sequence>
<dbReference type="Proteomes" id="UP001446205">
    <property type="component" value="Unassembled WGS sequence"/>
</dbReference>
<dbReference type="PROSITE" id="PS00061">
    <property type="entry name" value="ADH_SHORT"/>
    <property type="match status" value="1"/>
</dbReference>
<accession>A0ABU9D6P7</accession>
<name>A0ABU9D6P7_9PROT</name>
<dbReference type="EMBL" id="JBBPCO010000001">
    <property type="protein sequence ID" value="MEK8088168.1"/>
    <property type="molecule type" value="Genomic_DNA"/>
</dbReference>
<evidence type="ECO:0000256" key="2">
    <source>
        <dbReference type="ARBA" id="ARBA00023002"/>
    </source>
</evidence>
<dbReference type="Gene3D" id="3.40.50.720">
    <property type="entry name" value="NAD(P)-binding Rossmann-like Domain"/>
    <property type="match status" value="1"/>
</dbReference>
<dbReference type="PANTHER" id="PTHR42901:SF1">
    <property type="entry name" value="ALCOHOL DEHYDROGENASE"/>
    <property type="match status" value="1"/>
</dbReference>
<dbReference type="PANTHER" id="PTHR42901">
    <property type="entry name" value="ALCOHOL DEHYDROGENASE"/>
    <property type="match status" value="1"/>
</dbReference>
<keyword evidence="2" id="KW-0560">Oxidoreductase</keyword>
<dbReference type="PRINTS" id="PR00081">
    <property type="entry name" value="GDHRDH"/>
</dbReference>